<evidence type="ECO:0000313" key="7">
    <source>
        <dbReference type="EMBL" id="EPD32385.1"/>
    </source>
</evidence>
<dbReference type="PANTHER" id="PTHR36174:SF1">
    <property type="entry name" value="LIPID II:GLYCINE GLYCYLTRANSFERASE"/>
    <property type="match status" value="1"/>
</dbReference>
<dbReference type="GO" id="GO:0008360">
    <property type="term" value="P:regulation of cell shape"/>
    <property type="evidence" value="ECO:0007669"/>
    <property type="project" value="UniProtKB-KW"/>
</dbReference>
<comment type="similarity">
    <text evidence="1">Belongs to the FemABX family.</text>
</comment>
<dbReference type="Pfam" id="PF02388">
    <property type="entry name" value="FemAB"/>
    <property type="match status" value="3"/>
</dbReference>
<dbReference type="Gene3D" id="3.40.630.30">
    <property type="match status" value="2"/>
</dbReference>
<keyword evidence="5" id="KW-0012">Acyltransferase</keyword>
<dbReference type="InterPro" id="IPR003447">
    <property type="entry name" value="FEMABX"/>
</dbReference>
<reference evidence="7 8" key="1">
    <citation type="submission" date="2013-04" db="EMBL/GenBank/DDBJ databases">
        <title>The Genome Sequence of Propionimicrobium lymphophilum ACS-093-V-SCH5.</title>
        <authorList>
            <consortium name="The Broad Institute Genomics Platform"/>
            <person name="Earl A."/>
            <person name="Ward D."/>
            <person name="Feldgarden M."/>
            <person name="Gevers D."/>
            <person name="Saerens B."/>
            <person name="Vaneechoutte M."/>
            <person name="Walker B."/>
            <person name="Young S."/>
            <person name="Zeng Q."/>
            <person name="Gargeya S."/>
            <person name="Fitzgerald M."/>
            <person name="Haas B."/>
            <person name="Abouelleil A."/>
            <person name="Allen A.W."/>
            <person name="Alvarado L."/>
            <person name="Arachchi H.M."/>
            <person name="Berlin A.M."/>
            <person name="Chapman S.B."/>
            <person name="Gainer-Dewar J."/>
            <person name="Goldberg J."/>
            <person name="Griggs A."/>
            <person name="Gujja S."/>
            <person name="Hansen M."/>
            <person name="Howarth C."/>
            <person name="Imamovic A."/>
            <person name="Ireland A."/>
            <person name="Larimer J."/>
            <person name="McCowan C."/>
            <person name="Murphy C."/>
            <person name="Pearson M."/>
            <person name="Poon T.W."/>
            <person name="Priest M."/>
            <person name="Roberts A."/>
            <person name="Saif S."/>
            <person name="Shea T."/>
            <person name="Sisk P."/>
            <person name="Sykes S."/>
            <person name="Wortman J."/>
            <person name="Nusbaum C."/>
            <person name="Birren B."/>
        </authorList>
    </citation>
    <scope>NUCLEOTIDE SEQUENCE [LARGE SCALE GENOMIC DNA]</scope>
    <source>
        <strain evidence="7 8">ACS-093-V-SCH5</strain>
    </source>
</reference>
<dbReference type="InterPro" id="IPR016181">
    <property type="entry name" value="Acyl_CoA_acyltransferase"/>
</dbReference>
<dbReference type="EMBL" id="AGZR01000009">
    <property type="protein sequence ID" value="EPD32385.1"/>
    <property type="molecule type" value="Genomic_DNA"/>
</dbReference>
<evidence type="ECO:0000256" key="3">
    <source>
        <dbReference type="ARBA" id="ARBA00022960"/>
    </source>
</evidence>
<comment type="caution">
    <text evidence="7">The sequence shown here is derived from an EMBL/GenBank/DDBJ whole genome shotgun (WGS) entry which is preliminary data.</text>
</comment>
<evidence type="ECO:0000256" key="2">
    <source>
        <dbReference type="ARBA" id="ARBA00022679"/>
    </source>
</evidence>
<dbReference type="SUPFAM" id="SSF55729">
    <property type="entry name" value="Acyl-CoA N-acyltransferases (Nat)"/>
    <property type="match status" value="2"/>
</dbReference>
<dbReference type="OrthoDB" id="9793335at2"/>
<dbReference type="InterPro" id="IPR050644">
    <property type="entry name" value="PG_Glycine_Bridge_Synth"/>
</dbReference>
<keyword evidence="8" id="KW-1185">Reference proteome</keyword>
<protein>
    <recommendedName>
        <fullName evidence="9">BioF2-like acetyltransferase domain-containing protein</fullName>
    </recommendedName>
</protein>
<evidence type="ECO:0000256" key="5">
    <source>
        <dbReference type="ARBA" id="ARBA00023315"/>
    </source>
</evidence>
<dbReference type="STRING" id="883161.HMPREF9306_01955"/>
<evidence type="ECO:0000256" key="1">
    <source>
        <dbReference type="ARBA" id="ARBA00009943"/>
    </source>
</evidence>
<dbReference type="Proteomes" id="UP000014417">
    <property type="component" value="Unassembled WGS sequence"/>
</dbReference>
<dbReference type="AlphaFoldDB" id="S2W217"/>
<gene>
    <name evidence="7" type="ORF">HMPREF9306_01955</name>
</gene>
<evidence type="ECO:0008006" key="9">
    <source>
        <dbReference type="Google" id="ProtNLM"/>
    </source>
</evidence>
<dbReference type="RefSeq" id="WP_016456760.1">
    <property type="nucleotide sequence ID" value="NZ_KE150269.1"/>
</dbReference>
<name>S2W217_9ACTN</name>
<evidence type="ECO:0000256" key="6">
    <source>
        <dbReference type="ARBA" id="ARBA00023316"/>
    </source>
</evidence>
<sequence length="345" mass="39358">MPVLDKSDAVAVAKFSEFVASHPHTSLMQSPSWARVKQNWNSDYVYLEDENGEIRASLSILSISNDGEHAFMYAPRGPVCEPGDIDTVKKLIAEAEPIVNARNAFLLRMDPEVPYSPELIPEYGKLPNSVIRSRDVENPHSFSNPRLNMILEFNGRTYDEIVASYKRKFRYQIRRTVTDGLSTQIIRPRDQDSIEKPLKIFYTLTEEMADRHSISHRPIEYFENLLAAFPDSYLLLTEDNTGDVLSAAIAVPFGKKVSYLYAASANRKAKLQPSVQMIMEAIKLSIAEGREEFDFGGVFELDLEDGLYRYKSKYCGMDGYRELLGEIDIVYDKDLYEDFLNKQNS</sequence>
<keyword evidence="3" id="KW-0133">Cell shape</keyword>
<keyword evidence="6" id="KW-0961">Cell wall biogenesis/degradation</keyword>
<evidence type="ECO:0000313" key="8">
    <source>
        <dbReference type="Proteomes" id="UP000014417"/>
    </source>
</evidence>
<proteinExistence type="inferred from homology"/>
<dbReference type="GO" id="GO:0071555">
    <property type="term" value="P:cell wall organization"/>
    <property type="evidence" value="ECO:0007669"/>
    <property type="project" value="UniProtKB-KW"/>
</dbReference>
<dbReference type="GO" id="GO:0016755">
    <property type="term" value="F:aminoacyltransferase activity"/>
    <property type="evidence" value="ECO:0007669"/>
    <property type="project" value="InterPro"/>
</dbReference>
<evidence type="ECO:0000256" key="4">
    <source>
        <dbReference type="ARBA" id="ARBA00022984"/>
    </source>
</evidence>
<dbReference type="HOGENOM" id="CLU_048411_0_1_11"/>
<dbReference type="GO" id="GO:0009252">
    <property type="term" value="P:peptidoglycan biosynthetic process"/>
    <property type="evidence" value="ECO:0007669"/>
    <property type="project" value="UniProtKB-KW"/>
</dbReference>
<organism evidence="7 8">
    <name type="scientific">Propionimicrobium lymphophilum ACS-093-V-SCH5</name>
    <dbReference type="NCBI Taxonomy" id="883161"/>
    <lineage>
        <taxon>Bacteria</taxon>
        <taxon>Bacillati</taxon>
        <taxon>Actinomycetota</taxon>
        <taxon>Actinomycetes</taxon>
        <taxon>Propionibacteriales</taxon>
        <taxon>Propionibacteriaceae</taxon>
        <taxon>Propionimicrobium</taxon>
    </lineage>
</organism>
<keyword evidence="2" id="KW-0808">Transferase</keyword>
<dbReference type="PROSITE" id="PS51191">
    <property type="entry name" value="FEMABX"/>
    <property type="match status" value="1"/>
</dbReference>
<keyword evidence="4" id="KW-0573">Peptidoglycan synthesis</keyword>
<accession>S2W217</accession>
<dbReference type="PANTHER" id="PTHR36174">
    <property type="entry name" value="LIPID II:GLYCINE GLYCYLTRANSFERASE"/>
    <property type="match status" value="1"/>
</dbReference>